<dbReference type="Gene3D" id="3.90.550.10">
    <property type="entry name" value="Spore Coat Polysaccharide Biosynthesis Protein SpsA, Chain A"/>
    <property type="match status" value="1"/>
</dbReference>
<keyword evidence="1" id="KW-0808">Transferase</keyword>
<dbReference type="GO" id="GO:0016740">
    <property type="term" value="F:transferase activity"/>
    <property type="evidence" value="ECO:0007669"/>
    <property type="project" value="UniProtKB-KW"/>
</dbReference>
<dbReference type="SUPFAM" id="SSF53448">
    <property type="entry name" value="Nucleotide-diphospho-sugar transferases"/>
    <property type="match status" value="1"/>
</dbReference>
<reference evidence="1 2" key="1">
    <citation type="submission" date="2019-11" db="EMBL/GenBank/DDBJ databases">
        <title>Comparative genomics of hydrocarbon-degrading Desulfosarcina strains.</title>
        <authorList>
            <person name="Watanabe M."/>
            <person name="Kojima H."/>
            <person name="Fukui M."/>
        </authorList>
    </citation>
    <scope>NUCLEOTIDE SEQUENCE [LARGE SCALE GENOMIC DNA]</scope>
    <source>
        <strain evidence="1 2">PP31</strain>
    </source>
</reference>
<dbReference type="EMBL" id="AP021875">
    <property type="protein sequence ID" value="BBO73119.1"/>
    <property type="molecule type" value="Genomic_DNA"/>
</dbReference>
<sequence>MREITRNFGLVTTFRILVDQDRRHLAAMLNQHARMNPPVLIVPLLASEYTLPENQPVFNNILSHLSRAEYLDHIIFGLDQACASEMQLLRDLIARHRINKAIIQWNDGPVFGNIYRMLSDAGMVPAESGKGKNIFLGIGIALALQAKAVGILDADIRSFDCIQLDRLLYPVVVHNYDFSKAFYTRISNRRLYGRVKRLLMDPLLLALKTKFIESKDKKMLGLIDFLLQFDYQLSGEVAFRSDLLKKMRFATNWGAEIFTLIEVYRKASSAAQVDFSIEPFDHKHQTVSEDDLSKGLTRMAVDIVTTLMNALVQGEGLDLSEAFFRDLLTIYMGVTDKLTKMYSDESMFNDLDYDWDDEEYLARNVFGACILHAGDILTAQTTDTDRLLRLANSYPQFKPCLEAGLAKAILSVELELKRSVFETPHTASWERVCHKMPEINDVLIEAIRV</sequence>
<organism evidence="1 2">
    <name type="scientific">Desulfosarcina widdelii</name>
    <dbReference type="NCBI Taxonomy" id="947919"/>
    <lineage>
        <taxon>Bacteria</taxon>
        <taxon>Pseudomonadati</taxon>
        <taxon>Thermodesulfobacteriota</taxon>
        <taxon>Desulfobacteria</taxon>
        <taxon>Desulfobacterales</taxon>
        <taxon>Desulfosarcinaceae</taxon>
        <taxon>Desulfosarcina</taxon>
    </lineage>
</organism>
<accession>A0A5K7YYK7</accession>
<dbReference type="Proteomes" id="UP000427769">
    <property type="component" value="Chromosome"/>
</dbReference>
<keyword evidence="2" id="KW-1185">Reference proteome</keyword>
<dbReference type="KEGG" id="dwd:DSCW_05360"/>
<evidence type="ECO:0000313" key="2">
    <source>
        <dbReference type="Proteomes" id="UP000427769"/>
    </source>
</evidence>
<dbReference type="InterPro" id="IPR029044">
    <property type="entry name" value="Nucleotide-diphossugar_trans"/>
</dbReference>
<protein>
    <submittedName>
        <fullName evidence="1">Glycosyl transferase</fullName>
    </submittedName>
</protein>
<name>A0A5K7YYK7_9BACT</name>
<gene>
    <name evidence="1" type="ORF">DSCW_05360</name>
</gene>
<proteinExistence type="predicted"/>
<dbReference type="AlphaFoldDB" id="A0A5K7YYK7"/>
<dbReference type="RefSeq" id="WP_197740485.1">
    <property type="nucleotide sequence ID" value="NZ_AP021875.1"/>
</dbReference>
<evidence type="ECO:0000313" key="1">
    <source>
        <dbReference type="EMBL" id="BBO73119.1"/>
    </source>
</evidence>